<evidence type="ECO:0000313" key="2">
    <source>
        <dbReference type="Proteomes" id="UP000245627"/>
    </source>
</evidence>
<dbReference type="AlphaFoldDB" id="A0A2T8HEX1"/>
<proteinExistence type="predicted"/>
<organism evidence="1 2">
    <name type="scientific">Sphingobacterium corticibacter</name>
    <dbReference type="NCBI Taxonomy" id="2171749"/>
    <lineage>
        <taxon>Bacteria</taxon>
        <taxon>Pseudomonadati</taxon>
        <taxon>Bacteroidota</taxon>
        <taxon>Sphingobacteriia</taxon>
        <taxon>Sphingobacteriales</taxon>
        <taxon>Sphingobacteriaceae</taxon>
        <taxon>Sphingobacterium</taxon>
    </lineage>
</organism>
<dbReference type="RefSeq" id="WP_133228673.1">
    <property type="nucleotide sequence ID" value="NZ_QDKG01000008.1"/>
</dbReference>
<reference evidence="1 2" key="1">
    <citation type="submission" date="2018-04" db="EMBL/GenBank/DDBJ databases">
        <title>Sphingobacterium cortibacter sp. nov.</title>
        <authorList>
            <person name="Li Y."/>
        </authorList>
    </citation>
    <scope>NUCLEOTIDE SEQUENCE [LARGE SCALE GENOMIC DNA]</scope>
    <source>
        <strain evidence="1 2">2c-3</strain>
    </source>
</reference>
<evidence type="ECO:0008006" key="3">
    <source>
        <dbReference type="Google" id="ProtNLM"/>
    </source>
</evidence>
<evidence type="ECO:0000313" key="1">
    <source>
        <dbReference type="EMBL" id="PVH23987.1"/>
    </source>
</evidence>
<gene>
    <name evidence="1" type="ORF">DC487_16190</name>
</gene>
<dbReference type="EMBL" id="QDKG01000008">
    <property type="protein sequence ID" value="PVH23987.1"/>
    <property type="molecule type" value="Genomic_DNA"/>
</dbReference>
<dbReference type="Proteomes" id="UP000245627">
    <property type="component" value="Unassembled WGS sequence"/>
</dbReference>
<keyword evidence="2" id="KW-1185">Reference proteome</keyword>
<dbReference type="OrthoDB" id="700649at2"/>
<name>A0A2T8HEX1_9SPHI</name>
<protein>
    <recommendedName>
        <fullName evidence="3">DUF4905 domain-containing protein</fullName>
    </recommendedName>
</protein>
<comment type="caution">
    <text evidence="1">The sequence shown here is derived from an EMBL/GenBank/DDBJ whole genome shotgun (WGS) entry which is preliminary data.</text>
</comment>
<accession>A0A2T8HEX1</accession>
<sequence>MLKNTIKKAFQKDFIENIWKIEVNGYRDQIAVEIRDSQTTEPTYHILRFEDGAEIMQYRPGEKDWTIEGVQKDYLILKKVGEQTPTKEGIQIIDIRTQKPLFTSYEYVLLDVCEDYLHVRHRSFTSGGEKLITLTTGEEFPVSDNIIARYPKNRVCFPLPYDNPPEFLTQRDKQKDLWVSKLSDTYLWCYHTQQNDGYDLHIAVSNLERILDETIIQSAIPKMFPQPYFRVGNQIFFMADNKHEIVSYLV</sequence>